<keyword evidence="1 7" id="KW-0853">WD repeat</keyword>
<evidence type="ECO:0000313" key="11">
    <source>
        <dbReference type="Proteomes" id="UP000245464"/>
    </source>
</evidence>
<evidence type="ECO:0000256" key="6">
    <source>
        <dbReference type="ARBA" id="ARBA00040563"/>
    </source>
</evidence>
<organism evidence="9 11">
    <name type="scientific">Pyrenophora tritici-repentis</name>
    <dbReference type="NCBI Taxonomy" id="45151"/>
    <lineage>
        <taxon>Eukaryota</taxon>
        <taxon>Fungi</taxon>
        <taxon>Dikarya</taxon>
        <taxon>Ascomycota</taxon>
        <taxon>Pezizomycotina</taxon>
        <taxon>Dothideomycetes</taxon>
        <taxon>Pleosporomycetidae</taxon>
        <taxon>Pleosporales</taxon>
        <taxon>Pleosporineae</taxon>
        <taxon>Pleosporaceae</taxon>
        <taxon>Pyrenophora</taxon>
    </lineage>
</organism>
<evidence type="ECO:0000313" key="10">
    <source>
        <dbReference type="EMBL" id="KAI1513047.1"/>
    </source>
</evidence>
<feature type="region of interest" description="Disordered" evidence="8">
    <location>
        <begin position="344"/>
        <end position="371"/>
    </location>
</feature>
<comment type="similarity">
    <text evidence="4">Belongs to the WD repeat ASA1 family.</text>
</comment>
<dbReference type="Pfam" id="PF00400">
    <property type="entry name" value="WD40"/>
    <property type="match status" value="2"/>
</dbReference>
<dbReference type="Gene3D" id="2.130.10.10">
    <property type="entry name" value="YVTN repeat-like/Quinoprotein amine dehydrogenase"/>
    <property type="match status" value="2"/>
</dbReference>
<feature type="compositionally biased region" description="Low complexity" evidence="8">
    <location>
        <begin position="352"/>
        <end position="364"/>
    </location>
</feature>
<reference evidence="10" key="3">
    <citation type="journal article" date="2022" name="bioRxiv">
        <title>A global pangenome for the wheat fungal pathogen Pyrenophora tritici-repentis and prediction of effector protein structural homology.</title>
        <authorList>
            <person name="Moolhuijzen P."/>
            <person name="See P.T."/>
            <person name="Shi G."/>
            <person name="Powell H.R."/>
            <person name="Cockram J."/>
            <person name="Jorgensen L.N."/>
            <person name="Benslimane H."/>
            <person name="Strelkov S.E."/>
            <person name="Turner J."/>
            <person name="Liu Z."/>
            <person name="Moffat C.S."/>
        </authorList>
    </citation>
    <scope>NUCLEOTIDE SEQUENCE</scope>
    <source>
        <strain evidence="10">86-124</strain>
    </source>
</reference>
<dbReference type="InterPro" id="IPR019775">
    <property type="entry name" value="WD40_repeat_CS"/>
</dbReference>
<dbReference type="AlphaFoldDB" id="A0A2W1FFI3"/>
<proteinExistence type="inferred from homology"/>
<reference evidence="9" key="1">
    <citation type="journal article" date="2018" name="BMC Genomics">
        <title>Comparative genomics of the wheat fungal pathogen Pyrenophora tritici-repentis reveals chromosomal variations and genome plasticity.</title>
        <authorList>
            <person name="Moolhuijzen P."/>
            <person name="See P.T."/>
            <person name="Hane J.K."/>
            <person name="Shi G."/>
            <person name="Liu Z."/>
            <person name="Oliver R.P."/>
            <person name="Moffat C.S."/>
        </authorList>
    </citation>
    <scope>NUCLEOTIDE SEQUENCE [LARGE SCALE GENOMIC DNA]</scope>
    <source>
        <strain evidence="9">M4</strain>
    </source>
</reference>
<gene>
    <name evidence="10" type="ORF">Ptr86124_008067</name>
    <name evidence="9" type="ORF">PtrM4_034160</name>
</gene>
<reference evidence="12" key="4">
    <citation type="journal article" date="2022" name="Microb. Genom.">
        <title>A global pangenome for the wheat fungal pathogen Pyrenophora tritici-repentis and prediction of effector protein structural homology.</title>
        <authorList>
            <person name="Moolhuijzen P.M."/>
            <person name="See P.T."/>
            <person name="Shi G."/>
            <person name="Powell H.R."/>
            <person name="Cockram J."/>
            <person name="Jorgensen L.N."/>
            <person name="Benslimane H."/>
            <person name="Strelkov S.E."/>
            <person name="Turner J."/>
            <person name="Liu Z."/>
            <person name="Moffat C.S."/>
        </authorList>
    </citation>
    <scope>NUCLEOTIDE SEQUENCE [LARGE SCALE GENOMIC DNA]</scope>
</reference>
<feature type="compositionally biased region" description="Polar residues" evidence="8">
    <location>
        <begin position="280"/>
        <end position="292"/>
    </location>
</feature>
<sequence>MAVEQQSATRPPALPTCILRGHASQIHCVQFVRQNSCLLTGDADGYVVYWDLSTSRALEAWKAHDGPILGVAQWGHGRMITHGRDNTLRIWQLHPGPSGLTERVPLPSDLQHQDGRTKPWLLHAFPVNTLNFCAFSVCYQHPSAHLAARDDGILVAVPGRDDTTIEVYQFPDERLKILIPRVQVTATGMAMAVKLVRHSHSQDILLLAGYEGGVTAVFRLPGNCTGPGIESAELVYLSQPHSQPILSLDASSDGSSYFTSSADAVIAKHLVPMLPKISKGQDSLDSRQNTGSDPPLIPQALPSFLSEQDAVNSSLSTASQDTGMQYETHEEDLSAHFAKHSINKARKEDSKPSGLSSMLSSDQQSRAKSTMPCQPITVQAPYKIVNTKHAGQQSLRVRSDGRLIVTGGWDARIRIYSSKTLKEVAVLKWHKQGVYAVAFSQILTEEDFRKQDYVRVFGGQAEPRETQVKLKHWVAAGAKDGKISLWEMY</sequence>
<dbReference type="PANTHER" id="PTHR19854:SF1">
    <property type="entry name" value="GUANINE NUCLEOTIDE-BINDING PROTEIN SUBUNIT BETA-LIKE PROTEIN 1"/>
    <property type="match status" value="1"/>
</dbReference>
<dbReference type="InterPro" id="IPR015943">
    <property type="entry name" value="WD40/YVTN_repeat-like_dom_sf"/>
</dbReference>
<evidence type="ECO:0000256" key="7">
    <source>
        <dbReference type="PROSITE-ProRule" id="PRU00221"/>
    </source>
</evidence>
<dbReference type="PROSITE" id="PS50082">
    <property type="entry name" value="WD_REPEATS_2"/>
    <property type="match status" value="1"/>
</dbReference>
<dbReference type="PROSITE" id="PS50294">
    <property type="entry name" value="WD_REPEATS_REGION"/>
    <property type="match status" value="1"/>
</dbReference>
<evidence type="ECO:0000313" key="9">
    <source>
        <dbReference type="EMBL" id="KAF7579176.1"/>
    </source>
</evidence>
<dbReference type="EMBL" id="NRDI02000010">
    <property type="protein sequence ID" value="KAI1513047.1"/>
    <property type="molecule type" value="Genomic_DNA"/>
</dbReference>
<dbReference type="OrthoDB" id="7668193at2759"/>
<dbReference type="InterPro" id="IPR001680">
    <property type="entry name" value="WD40_rpt"/>
</dbReference>
<evidence type="ECO:0000256" key="2">
    <source>
        <dbReference type="ARBA" id="ARBA00022737"/>
    </source>
</evidence>
<feature type="region of interest" description="Disordered" evidence="8">
    <location>
        <begin position="278"/>
        <end position="300"/>
    </location>
</feature>
<dbReference type="SUPFAM" id="SSF50978">
    <property type="entry name" value="WD40 repeat-like"/>
    <property type="match status" value="1"/>
</dbReference>
<keyword evidence="2" id="KW-0677">Repeat</keyword>
<name>A0A2W1FFI3_9PLEO</name>
<dbReference type="PROSITE" id="PS00678">
    <property type="entry name" value="WD_REPEATS_1"/>
    <property type="match status" value="1"/>
</dbReference>
<reference evidence="10" key="2">
    <citation type="submission" date="2021-05" db="EMBL/GenBank/DDBJ databases">
        <authorList>
            <person name="Moolhuijzen P.M."/>
            <person name="Moffat C.S."/>
        </authorList>
    </citation>
    <scope>NUCLEOTIDE SEQUENCE</scope>
    <source>
        <strain evidence="10">86-124</strain>
    </source>
</reference>
<dbReference type="PANTHER" id="PTHR19854">
    <property type="entry name" value="TRANSDUCIN BETA-LIKE 3"/>
    <property type="match status" value="1"/>
</dbReference>
<evidence type="ECO:0000256" key="4">
    <source>
        <dbReference type="ARBA" id="ARBA00037931"/>
    </source>
</evidence>
<dbReference type="Proteomes" id="UP000249757">
    <property type="component" value="Unassembled WGS sequence"/>
</dbReference>
<dbReference type="SMART" id="SM00320">
    <property type="entry name" value="WD40"/>
    <property type="match status" value="5"/>
</dbReference>
<evidence type="ECO:0000256" key="5">
    <source>
        <dbReference type="ARBA" id="ARBA00038749"/>
    </source>
</evidence>
<comment type="subunit">
    <text evidence="5">Component of the ASTRA chromatin remodeling machinery complex.</text>
</comment>
<comment type="caution">
    <text evidence="9">The sequence shown here is derived from an EMBL/GenBank/DDBJ whole genome shotgun (WGS) entry which is preliminary data.</text>
</comment>
<protein>
    <recommendedName>
        <fullName evidence="6">ASTRA-associated protein 1</fullName>
    </recommendedName>
</protein>
<dbReference type="InterPro" id="IPR036322">
    <property type="entry name" value="WD40_repeat_dom_sf"/>
</dbReference>
<evidence type="ECO:0000256" key="1">
    <source>
        <dbReference type="ARBA" id="ARBA00022574"/>
    </source>
</evidence>
<evidence type="ECO:0000256" key="3">
    <source>
        <dbReference type="ARBA" id="ARBA00037338"/>
    </source>
</evidence>
<dbReference type="EMBL" id="NQIK02000001">
    <property type="protein sequence ID" value="KAF7579176.1"/>
    <property type="molecule type" value="Genomic_DNA"/>
</dbReference>
<comment type="function">
    <text evidence="3">Component of the ASTRA complex involved in chromatin remodeling.</text>
</comment>
<feature type="repeat" description="WD" evidence="7">
    <location>
        <begin position="19"/>
        <end position="60"/>
    </location>
</feature>
<keyword evidence="12" id="KW-1185">Reference proteome</keyword>
<evidence type="ECO:0000256" key="8">
    <source>
        <dbReference type="SAM" id="MobiDB-lite"/>
    </source>
</evidence>
<dbReference type="Proteomes" id="UP000245464">
    <property type="component" value="Chromosome 1"/>
</dbReference>
<evidence type="ECO:0000313" key="12">
    <source>
        <dbReference type="Proteomes" id="UP000249757"/>
    </source>
</evidence>
<accession>A0A2W1FFI3</accession>